<evidence type="ECO:0000259" key="1">
    <source>
        <dbReference type="Pfam" id="PF14200"/>
    </source>
</evidence>
<protein>
    <recommendedName>
        <fullName evidence="1">Ricin B lectin domain-containing protein</fullName>
    </recommendedName>
</protein>
<dbReference type="PROSITE" id="PS50231">
    <property type="entry name" value="RICIN_B_LECTIN"/>
    <property type="match status" value="1"/>
</dbReference>
<dbReference type="Gene3D" id="2.80.10.50">
    <property type="match status" value="1"/>
</dbReference>
<dbReference type="Pfam" id="PF14200">
    <property type="entry name" value="RicinB_lectin_2"/>
    <property type="match status" value="1"/>
</dbReference>
<dbReference type="AlphaFoldDB" id="A0A919TK14"/>
<evidence type="ECO:0000313" key="2">
    <source>
        <dbReference type="EMBL" id="GIF04943.1"/>
    </source>
</evidence>
<dbReference type="SUPFAM" id="SSF50370">
    <property type="entry name" value="Ricin B-like lectins"/>
    <property type="match status" value="1"/>
</dbReference>
<reference evidence="2" key="1">
    <citation type="submission" date="2021-01" db="EMBL/GenBank/DDBJ databases">
        <title>Whole genome shotgun sequence of Actinoplanes siamensis NBRC 109076.</title>
        <authorList>
            <person name="Komaki H."/>
            <person name="Tamura T."/>
        </authorList>
    </citation>
    <scope>NUCLEOTIDE SEQUENCE</scope>
    <source>
        <strain evidence="2">NBRC 109076</strain>
    </source>
</reference>
<keyword evidence="3" id="KW-1185">Reference proteome</keyword>
<dbReference type="Proteomes" id="UP000629619">
    <property type="component" value="Unassembled WGS sequence"/>
</dbReference>
<dbReference type="InterPro" id="IPR000772">
    <property type="entry name" value="Ricin_B_lectin"/>
</dbReference>
<dbReference type="InterPro" id="IPR035992">
    <property type="entry name" value="Ricin_B-like_lectins"/>
</dbReference>
<evidence type="ECO:0000313" key="3">
    <source>
        <dbReference type="Proteomes" id="UP000629619"/>
    </source>
</evidence>
<dbReference type="EMBL" id="BOMW01000023">
    <property type="protein sequence ID" value="GIF04943.1"/>
    <property type="molecule type" value="Genomic_DNA"/>
</dbReference>
<organism evidence="2 3">
    <name type="scientific">Actinoplanes siamensis</name>
    <dbReference type="NCBI Taxonomy" id="1223317"/>
    <lineage>
        <taxon>Bacteria</taxon>
        <taxon>Bacillati</taxon>
        <taxon>Actinomycetota</taxon>
        <taxon>Actinomycetes</taxon>
        <taxon>Micromonosporales</taxon>
        <taxon>Micromonosporaceae</taxon>
        <taxon>Actinoplanes</taxon>
    </lineage>
</organism>
<feature type="domain" description="Ricin B lectin" evidence="1">
    <location>
        <begin position="55"/>
        <end position="146"/>
    </location>
</feature>
<gene>
    <name evidence="2" type="ORF">Asi03nite_24810</name>
</gene>
<accession>A0A919TK14</accession>
<comment type="caution">
    <text evidence="2">The sequence shown here is derived from an EMBL/GenBank/DDBJ whole genome shotgun (WGS) entry which is preliminary data.</text>
</comment>
<proteinExistence type="predicted"/>
<name>A0A919TK14_9ACTN</name>
<dbReference type="CDD" id="cd00161">
    <property type="entry name" value="beta-trefoil_Ricin-like"/>
    <property type="match status" value="1"/>
</dbReference>
<sequence length="160" mass="17213">MALTGATVADSAPFNLHVAGRGNGYCLDNFASGGGRNDSPVGLWTCNGGRTEFWRWRIFNQNIYYGVELVNNASGRCLDYPASVGNTVGAQFNVYDCRNGSAPGQNFHLTNASGGVAMESEATNNSVAVDAFTSKWHGDGSPVGLWYYSPPGNAFQHWYK</sequence>